<dbReference type="Proteomes" id="UP001341840">
    <property type="component" value="Unassembled WGS sequence"/>
</dbReference>
<evidence type="ECO:0000313" key="2">
    <source>
        <dbReference type="EMBL" id="MED6167052.1"/>
    </source>
</evidence>
<evidence type="ECO:0000256" key="1">
    <source>
        <dbReference type="SAM" id="MobiDB-lite"/>
    </source>
</evidence>
<feature type="region of interest" description="Disordered" evidence="1">
    <location>
        <begin position="20"/>
        <end position="68"/>
    </location>
</feature>
<gene>
    <name evidence="2" type="ORF">PIB30_115407</name>
</gene>
<feature type="compositionally biased region" description="Basic and acidic residues" evidence="1">
    <location>
        <begin position="42"/>
        <end position="54"/>
    </location>
</feature>
<sequence length="68" mass="7132">EAFLAELNRLQAERQALIEAGCPEPPPMSGWMSRRGCAMDSLRGRPQEGADLRHGGGSLPSAPSAVSG</sequence>
<reference evidence="2 3" key="1">
    <citation type="journal article" date="2023" name="Plants (Basel)">
        <title>Bridging the Gap: Combining Genomics and Transcriptomics Approaches to Understand Stylosanthes scabra, an Orphan Legume from the Brazilian Caatinga.</title>
        <authorList>
            <person name="Ferreira-Neto J.R.C."/>
            <person name="da Silva M.D."/>
            <person name="Binneck E."/>
            <person name="de Melo N.F."/>
            <person name="da Silva R.H."/>
            <person name="de Melo A.L.T.M."/>
            <person name="Pandolfi V."/>
            <person name="Bustamante F.O."/>
            <person name="Brasileiro-Vidal A.C."/>
            <person name="Benko-Iseppon A.M."/>
        </authorList>
    </citation>
    <scope>NUCLEOTIDE SEQUENCE [LARGE SCALE GENOMIC DNA]</scope>
    <source>
        <tissue evidence="2">Leaves</tissue>
    </source>
</reference>
<accession>A0ABU6V2B5</accession>
<keyword evidence="3" id="KW-1185">Reference proteome</keyword>
<protein>
    <submittedName>
        <fullName evidence="2">Uncharacterized protein</fullName>
    </submittedName>
</protein>
<evidence type="ECO:0000313" key="3">
    <source>
        <dbReference type="Proteomes" id="UP001341840"/>
    </source>
</evidence>
<dbReference type="EMBL" id="JASCZI010133314">
    <property type="protein sequence ID" value="MED6167052.1"/>
    <property type="molecule type" value="Genomic_DNA"/>
</dbReference>
<name>A0ABU6V2B5_9FABA</name>
<feature type="non-terminal residue" evidence="2">
    <location>
        <position position="1"/>
    </location>
</feature>
<proteinExistence type="predicted"/>
<comment type="caution">
    <text evidence="2">The sequence shown here is derived from an EMBL/GenBank/DDBJ whole genome shotgun (WGS) entry which is preliminary data.</text>
</comment>
<organism evidence="2 3">
    <name type="scientific">Stylosanthes scabra</name>
    <dbReference type="NCBI Taxonomy" id="79078"/>
    <lineage>
        <taxon>Eukaryota</taxon>
        <taxon>Viridiplantae</taxon>
        <taxon>Streptophyta</taxon>
        <taxon>Embryophyta</taxon>
        <taxon>Tracheophyta</taxon>
        <taxon>Spermatophyta</taxon>
        <taxon>Magnoliopsida</taxon>
        <taxon>eudicotyledons</taxon>
        <taxon>Gunneridae</taxon>
        <taxon>Pentapetalae</taxon>
        <taxon>rosids</taxon>
        <taxon>fabids</taxon>
        <taxon>Fabales</taxon>
        <taxon>Fabaceae</taxon>
        <taxon>Papilionoideae</taxon>
        <taxon>50 kb inversion clade</taxon>
        <taxon>dalbergioids sensu lato</taxon>
        <taxon>Dalbergieae</taxon>
        <taxon>Pterocarpus clade</taxon>
        <taxon>Stylosanthes</taxon>
    </lineage>
</organism>